<name>A0A428NLP2_9HYPO</name>
<keyword evidence="3" id="KW-1185">Reference proteome</keyword>
<proteinExistence type="predicted"/>
<gene>
    <name evidence="2" type="ORF">CEP51_016557</name>
</gene>
<accession>A0A428NLP2</accession>
<dbReference type="EMBL" id="NKCL01001222">
    <property type="protein sequence ID" value="RSL41693.1"/>
    <property type="molecule type" value="Genomic_DNA"/>
</dbReference>
<reference evidence="2 3" key="1">
    <citation type="submission" date="2017-06" db="EMBL/GenBank/DDBJ databases">
        <title>Comparative genomic analysis of Ambrosia Fusariam Clade fungi.</title>
        <authorList>
            <person name="Stajich J.E."/>
            <person name="Carrillo J."/>
            <person name="Kijimoto T."/>
            <person name="Eskalen A."/>
            <person name="O'Donnell K."/>
            <person name="Kasson M."/>
        </authorList>
    </citation>
    <scope>NUCLEOTIDE SEQUENCE [LARGE SCALE GENOMIC DNA]</scope>
    <source>
        <strain evidence="2 3">NRRL62606</strain>
    </source>
</reference>
<protein>
    <submittedName>
        <fullName evidence="2">Uncharacterized protein</fullName>
    </submittedName>
</protein>
<evidence type="ECO:0000313" key="2">
    <source>
        <dbReference type="EMBL" id="RSL41693.1"/>
    </source>
</evidence>
<feature type="compositionally biased region" description="Basic and acidic residues" evidence="1">
    <location>
        <begin position="1"/>
        <end position="15"/>
    </location>
</feature>
<dbReference type="Proteomes" id="UP000287972">
    <property type="component" value="Unassembled WGS sequence"/>
</dbReference>
<comment type="caution">
    <text evidence="2">The sequence shown here is derived from an EMBL/GenBank/DDBJ whole genome shotgun (WGS) entry which is preliminary data.</text>
</comment>
<feature type="region of interest" description="Disordered" evidence="1">
    <location>
        <begin position="1"/>
        <end position="21"/>
    </location>
</feature>
<evidence type="ECO:0000313" key="3">
    <source>
        <dbReference type="Proteomes" id="UP000287972"/>
    </source>
</evidence>
<evidence type="ECO:0000256" key="1">
    <source>
        <dbReference type="SAM" id="MobiDB-lite"/>
    </source>
</evidence>
<organism evidence="2 3">
    <name type="scientific">Fusarium floridanum</name>
    <dbReference type="NCBI Taxonomy" id="1325733"/>
    <lineage>
        <taxon>Eukaryota</taxon>
        <taxon>Fungi</taxon>
        <taxon>Dikarya</taxon>
        <taxon>Ascomycota</taxon>
        <taxon>Pezizomycotina</taxon>
        <taxon>Sordariomycetes</taxon>
        <taxon>Hypocreomycetidae</taxon>
        <taxon>Hypocreales</taxon>
        <taxon>Nectriaceae</taxon>
        <taxon>Fusarium</taxon>
        <taxon>Fusarium solani species complex</taxon>
    </lineage>
</organism>
<sequence length="75" mass="8643">MRDHGRSDSRSDRVRTVSGSSDHVRVTFGNSYIRTCRLRNQIKPTNAMEQRRHWIERCDACSALIDSTCDGNEET</sequence>
<dbReference type="AlphaFoldDB" id="A0A428NLP2"/>